<dbReference type="Pfam" id="PF02643">
    <property type="entry name" value="DUF192"/>
    <property type="match status" value="2"/>
</dbReference>
<feature type="compositionally biased region" description="Acidic residues" evidence="1">
    <location>
        <begin position="166"/>
        <end position="176"/>
    </location>
</feature>
<gene>
    <name evidence="3" type="ORF">E5139_05360</name>
</gene>
<dbReference type="AlphaFoldDB" id="A0A4D6KD32"/>
<sequence>MERSTAVVGGTIGLLVVGALVVWSGVWLQFVDPGSYERTTVTVVDEGGTELGAVDARIADTWQQRLVGLSRTDSLAVDEGMLFVHDRQDQHGYVMRRMSFPLDIVFVAENGTITRIHHAPTPADGASESDLREYSGEGKYVLEVNRGWTNATGVSVGDRLLISGETSDDAVSDEAAGDQQATASTPECPAGPTGTPSPDNATVTALDDDCAPLGTVSVAIADNSSERITGLSDTESLAVDEGMLFVFPEIGEHAFVMREMSFPLDIVYVAANGTVTRIHHAPVPEGEYERRYPGEGKYVLEVNRGWTNETGVSVGDRLRLPNVTAAS</sequence>
<accession>A0A4D6KD32</accession>
<dbReference type="InterPro" id="IPR003795">
    <property type="entry name" value="DUF192"/>
</dbReference>
<keyword evidence="2" id="KW-0812">Transmembrane</keyword>
<organism evidence="3 4">
    <name type="scientific">Halomicrobium mukohataei</name>
    <dbReference type="NCBI Taxonomy" id="57705"/>
    <lineage>
        <taxon>Archaea</taxon>
        <taxon>Methanobacteriati</taxon>
        <taxon>Methanobacteriota</taxon>
        <taxon>Stenosarchaea group</taxon>
        <taxon>Halobacteria</taxon>
        <taxon>Halobacteriales</taxon>
        <taxon>Haloarculaceae</taxon>
        <taxon>Halomicrobium</taxon>
    </lineage>
</organism>
<keyword evidence="2" id="KW-0472">Membrane</keyword>
<dbReference type="PANTHER" id="PTHR37953:SF1">
    <property type="entry name" value="UPF0127 PROTEIN MJ1496"/>
    <property type="match status" value="1"/>
</dbReference>
<keyword evidence="2" id="KW-1133">Transmembrane helix</keyword>
<reference evidence="3 4" key="1">
    <citation type="submission" date="2019-04" db="EMBL/GenBank/DDBJ databases">
        <title>Complete genome sequence of Arthrobacter sp. ZXY-2 associated with effective atrazine degradation and salt adaptation.</title>
        <authorList>
            <person name="Zhao X."/>
        </authorList>
    </citation>
    <scope>NUCLEOTIDE SEQUENCE [LARGE SCALE GENOMIC DNA]</scope>
    <source>
        <strain evidence="4">ZP60</strain>
    </source>
</reference>
<proteinExistence type="predicted"/>
<protein>
    <submittedName>
        <fullName evidence="3">DUF192 domain-containing protein</fullName>
    </submittedName>
</protein>
<feature type="region of interest" description="Disordered" evidence="1">
    <location>
        <begin position="166"/>
        <end position="201"/>
    </location>
</feature>
<feature type="transmembrane region" description="Helical" evidence="2">
    <location>
        <begin position="6"/>
        <end position="28"/>
    </location>
</feature>
<dbReference type="Gene3D" id="2.60.120.1140">
    <property type="entry name" value="Protein of unknown function DUF192"/>
    <property type="match status" value="2"/>
</dbReference>
<dbReference type="KEGG" id="halz:E5139_05360"/>
<evidence type="ECO:0000256" key="1">
    <source>
        <dbReference type="SAM" id="MobiDB-lite"/>
    </source>
</evidence>
<dbReference type="Proteomes" id="UP000297053">
    <property type="component" value="Chromosome"/>
</dbReference>
<evidence type="ECO:0000256" key="2">
    <source>
        <dbReference type="SAM" id="Phobius"/>
    </source>
</evidence>
<dbReference type="PANTHER" id="PTHR37953">
    <property type="entry name" value="UPF0127 PROTEIN MJ1496"/>
    <property type="match status" value="1"/>
</dbReference>
<dbReference type="EMBL" id="CP039375">
    <property type="protein sequence ID" value="QCD65095.1"/>
    <property type="molecule type" value="Genomic_DNA"/>
</dbReference>
<reference evidence="3 4" key="2">
    <citation type="submission" date="2019-04" db="EMBL/GenBank/DDBJ databases">
        <authorList>
            <person name="Yang S."/>
            <person name="Wei W."/>
        </authorList>
    </citation>
    <scope>NUCLEOTIDE SEQUENCE [LARGE SCALE GENOMIC DNA]</scope>
    <source>
        <strain evidence="4">ZP60</strain>
    </source>
</reference>
<name>A0A4D6KD32_9EURY</name>
<evidence type="ECO:0000313" key="4">
    <source>
        <dbReference type="Proteomes" id="UP000297053"/>
    </source>
</evidence>
<evidence type="ECO:0000313" key="3">
    <source>
        <dbReference type="EMBL" id="QCD65095.1"/>
    </source>
</evidence>
<dbReference type="InterPro" id="IPR038695">
    <property type="entry name" value="Saro_0823-like_sf"/>
</dbReference>